<dbReference type="Proteomes" id="UP001365542">
    <property type="component" value="Unassembled WGS sequence"/>
</dbReference>
<gene>
    <name evidence="3" type="ORF">TWF694_007677</name>
</gene>
<keyword evidence="2" id="KW-0472">Membrane</keyword>
<evidence type="ECO:0000256" key="1">
    <source>
        <dbReference type="SAM" id="MobiDB-lite"/>
    </source>
</evidence>
<sequence length="824" mass="90631">MSSMGKAAARFPSPGSSFDLGPSRFDGDDSNHIPSSSSSSASPSHTKTTPSKYTYSSSSSQSNPSSESCTCKTTLLGRTKRYSDPIEAFFGLSTPYFFLLFSAYTLFAFPEWSSRWWLSGIPLLCFLVLLGAHKSEIPNTHPAQRLPHIAAILFIHLILSTSWLARYVLAILTWPFVAILAISNFTILQGFVRRFMRRLGRDMHYFQDKIACFDLPALDIDVHVNGMMVIEGATFTLSTLTIEAHSIEVALKVDDGLEVCFRTEKAIARLGRSVEIGDVYVTLKTEMDTGPGSVYAIRRANTVDTMLESRRPEQLHPESLGDAIEQVKDVTDTQYINETEDEGYAIRSYSERVRRIHEHTAIHTTRKRLSSLGGEKYARFTVKEKKAMIASALQGCASITHPPNWSIAVSALKARTPAYIHEFNNRFPFFQRTLLNIIAHLHPVKCNGVISNITGLFASGMLERAVFKHYKNENRDISKLASRVQTWLETGNFVCQFSKINGVAQVPSTVTYDIIASIKTSTVQVFKVLVAPEISDPLLDEDDAISVDSAASNASNHSSKSGVSVTIKDKAGIKQEEDKGISEVARINGVSGTVEVPSMLLPHHEYLFPAPPASKALAARGLAKVAEDVTVHFEEDDRLEDAVLGDDFDGRKAAAGVAEGEGKDEVMVIATVLASLPAQFNSTILHFATALLKASKLIEIEKGVEGRQQVDEEGEDGEDGTATPVRTTRSRSLSRMGVKISKTMKRTFTGVVDDAWIAKLVGKLVGKVEGLKGEVGYKMPIPVDLKPRRLIGLGPKGTAVDYGLFEKSEVRKLWPDDNPYRRNC</sequence>
<dbReference type="EMBL" id="JAVHJO010000003">
    <property type="protein sequence ID" value="KAK6541900.1"/>
    <property type="molecule type" value="Genomic_DNA"/>
</dbReference>
<keyword evidence="2" id="KW-0812">Transmembrane</keyword>
<evidence type="ECO:0000256" key="2">
    <source>
        <dbReference type="SAM" id="Phobius"/>
    </source>
</evidence>
<feature type="transmembrane region" description="Helical" evidence="2">
    <location>
        <begin position="88"/>
        <end position="109"/>
    </location>
</feature>
<evidence type="ECO:0000313" key="4">
    <source>
        <dbReference type="Proteomes" id="UP001365542"/>
    </source>
</evidence>
<organism evidence="3 4">
    <name type="scientific">Orbilia ellipsospora</name>
    <dbReference type="NCBI Taxonomy" id="2528407"/>
    <lineage>
        <taxon>Eukaryota</taxon>
        <taxon>Fungi</taxon>
        <taxon>Dikarya</taxon>
        <taxon>Ascomycota</taxon>
        <taxon>Pezizomycotina</taxon>
        <taxon>Orbiliomycetes</taxon>
        <taxon>Orbiliales</taxon>
        <taxon>Orbiliaceae</taxon>
        <taxon>Orbilia</taxon>
    </lineage>
</organism>
<protein>
    <submittedName>
        <fullName evidence="3">Uncharacterized protein</fullName>
    </submittedName>
</protein>
<dbReference type="AlphaFoldDB" id="A0AAV9XIF0"/>
<feature type="transmembrane region" description="Helical" evidence="2">
    <location>
        <begin position="145"/>
        <end position="165"/>
    </location>
</feature>
<feature type="transmembrane region" description="Helical" evidence="2">
    <location>
        <begin position="171"/>
        <end position="192"/>
    </location>
</feature>
<feature type="region of interest" description="Disordered" evidence="1">
    <location>
        <begin position="1"/>
        <end position="70"/>
    </location>
</feature>
<feature type="compositionally biased region" description="Low complexity" evidence="1">
    <location>
        <begin position="32"/>
        <end position="68"/>
    </location>
</feature>
<keyword evidence="2" id="KW-1133">Transmembrane helix</keyword>
<proteinExistence type="predicted"/>
<accession>A0AAV9XIF0</accession>
<keyword evidence="4" id="KW-1185">Reference proteome</keyword>
<name>A0AAV9XIF0_9PEZI</name>
<reference evidence="3 4" key="1">
    <citation type="submission" date="2019-10" db="EMBL/GenBank/DDBJ databases">
        <authorList>
            <person name="Palmer J.M."/>
        </authorList>
    </citation>
    <scope>NUCLEOTIDE SEQUENCE [LARGE SCALE GENOMIC DNA]</scope>
    <source>
        <strain evidence="3 4">TWF694</strain>
    </source>
</reference>
<feature type="region of interest" description="Disordered" evidence="1">
    <location>
        <begin position="705"/>
        <end position="728"/>
    </location>
</feature>
<comment type="caution">
    <text evidence="3">The sequence shown here is derived from an EMBL/GenBank/DDBJ whole genome shotgun (WGS) entry which is preliminary data.</text>
</comment>
<evidence type="ECO:0000313" key="3">
    <source>
        <dbReference type="EMBL" id="KAK6541900.1"/>
    </source>
</evidence>